<keyword evidence="3" id="KW-1185">Reference proteome</keyword>
<feature type="domain" description="DUF2383" evidence="1">
    <location>
        <begin position="7"/>
        <end position="116"/>
    </location>
</feature>
<sequence>MQNHNEIIEELNDVIEKNHDAVRGYRKAAENVRESRLISFFNHQVTEREGFIRELQNEVRNLGGTPKAEGTFKGTMHRAWIDFKTALSFDKEESVLETCITGERNCINEYDDILEESGLPESTRSLLTRQKNAVQAALRQVEAKEEFRD</sequence>
<dbReference type="PIRSF" id="PIRSF029477">
    <property type="entry name" value="UCP029477"/>
    <property type="match status" value="1"/>
</dbReference>
<dbReference type="InterPro" id="IPR012347">
    <property type="entry name" value="Ferritin-like"/>
</dbReference>
<comment type="caution">
    <text evidence="2">The sequence shown here is derived from an EMBL/GenBank/DDBJ whole genome shotgun (WGS) entry which is preliminary data.</text>
</comment>
<dbReference type="InterPro" id="IPR016920">
    <property type="entry name" value="UCP029477"/>
</dbReference>
<dbReference type="SUPFAM" id="SSF47240">
    <property type="entry name" value="Ferritin-like"/>
    <property type="match status" value="1"/>
</dbReference>
<dbReference type="InterPro" id="IPR019052">
    <property type="entry name" value="DUF2383"/>
</dbReference>
<dbReference type="EMBL" id="PDUD01000038">
    <property type="protein sequence ID" value="PHN02619.1"/>
    <property type="molecule type" value="Genomic_DNA"/>
</dbReference>
<dbReference type="InterPro" id="IPR009078">
    <property type="entry name" value="Ferritin-like_SF"/>
</dbReference>
<evidence type="ECO:0000313" key="2">
    <source>
        <dbReference type="EMBL" id="PHN02619.1"/>
    </source>
</evidence>
<dbReference type="Pfam" id="PF09537">
    <property type="entry name" value="DUF2383"/>
    <property type="match status" value="1"/>
</dbReference>
<evidence type="ECO:0000313" key="3">
    <source>
        <dbReference type="Proteomes" id="UP000223913"/>
    </source>
</evidence>
<proteinExistence type="predicted"/>
<dbReference type="RefSeq" id="WP_099153948.1">
    <property type="nucleotide sequence ID" value="NZ_PDUD01000038.1"/>
</dbReference>
<dbReference type="AlphaFoldDB" id="A0A2D0N396"/>
<accession>A0A2D0N396</accession>
<gene>
    <name evidence="2" type="ORF">CRP01_30975</name>
</gene>
<reference evidence="2 3" key="1">
    <citation type="submission" date="2017-10" db="EMBL/GenBank/DDBJ databases">
        <title>The draft genome sequence of Lewinella nigricans NBRC 102662.</title>
        <authorList>
            <person name="Wang K."/>
        </authorList>
    </citation>
    <scope>NUCLEOTIDE SEQUENCE [LARGE SCALE GENOMIC DNA]</scope>
    <source>
        <strain evidence="2 3">NBRC 102662</strain>
    </source>
</reference>
<dbReference type="Gene3D" id="1.20.1260.10">
    <property type="match status" value="1"/>
</dbReference>
<dbReference type="Proteomes" id="UP000223913">
    <property type="component" value="Unassembled WGS sequence"/>
</dbReference>
<organism evidence="2 3">
    <name type="scientific">Flavilitoribacter nigricans (strain ATCC 23147 / DSM 23189 / NBRC 102662 / NCIMB 1420 / SS-2)</name>
    <name type="common">Lewinella nigricans</name>
    <dbReference type="NCBI Taxonomy" id="1122177"/>
    <lineage>
        <taxon>Bacteria</taxon>
        <taxon>Pseudomonadati</taxon>
        <taxon>Bacteroidota</taxon>
        <taxon>Saprospiria</taxon>
        <taxon>Saprospirales</taxon>
        <taxon>Lewinellaceae</taxon>
        <taxon>Flavilitoribacter</taxon>
    </lineage>
</organism>
<protein>
    <recommendedName>
        <fullName evidence="1">DUF2383 domain-containing protein</fullName>
    </recommendedName>
</protein>
<dbReference type="OrthoDB" id="282393at2"/>
<evidence type="ECO:0000259" key="1">
    <source>
        <dbReference type="Pfam" id="PF09537"/>
    </source>
</evidence>
<name>A0A2D0N396_FLAN2</name>
<dbReference type="InterPro" id="IPR011971">
    <property type="entry name" value="CHP02284"/>
</dbReference>
<dbReference type="NCBIfam" id="TIGR02284">
    <property type="entry name" value="PA2169 family four-helix-bundle protein"/>
    <property type="match status" value="1"/>
</dbReference>